<keyword evidence="2" id="KW-1185">Reference proteome</keyword>
<reference evidence="1 2" key="1">
    <citation type="submission" date="2015-10" db="EMBL/GenBank/DDBJ databases">
        <title>Genome sequencing of Penicillium freii.</title>
        <authorList>
            <person name="Nguyen H.D."/>
            <person name="Visagie C.M."/>
            <person name="Seifert K.A."/>
        </authorList>
    </citation>
    <scope>NUCLEOTIDE SEQUENCE [LARGE SCALE GENOMIC DNA]</scope>
    <source>
        <strain evidence="1 2">DAOM 242723</strain>
    </source>
</reference>
<organism evidence="1 2">
    <name type="scientific">Penicillium freii</name>
    <dbReference type="NCBI Taxonomy" id="48697"/>
    <lineage>
        <taxon>Eukaryota</taxon>
        <taxon>Fungi</taxon>
        <taxon>Dikarya</taxon>
        <taxon>Ascomycota</taxon>
        <taxon>Pezizomycotina</taxon>
        <taxon>Eurotiomycetes</taxon>
        <taxon>Eurotiomycetidae</taxon>
        <taxon>Eurotiales</taxon>
        <taxon>Aspergillaceae</taxon>
        <taxon>Penicillium</taxon>
    </lineage>
</organism>
<sequence>MTTNQSHIGWNMAYISRDPSSGEIAMDLQYKSSIGIPDLWHPMLVDCLDLKRIKQLTATTYEATYSHDGSTNTTKSPVVIAKVARSFIARDPRV</sequence>
<evidence type="ECO:0000313" key="1">
    <source>
        <dbReference type="EMBL" id="KUM56337.1"/>
    </source>
</evidence>
<evidence type="ECO:0000313" key="2">
    <source>
        <dbReference type="Proteomes" id="UP000055045"/>
    </source>
</evidence>
<accession>A0A101M9D1</accession>
<dbReference type="Proteomes" id="UP000055045">
    <property type="component" value="Unassembled WGS sequence"/>
</dbReference>
<proteinExistence type="predicted"/>
<comment type="caution">
    <text evidence="1">The sequence shown here is derived from an EMBL/GenBank/DDBJ whole genome shotgun (WGS) entry which is preliminary data.</text>
</comment>
<dbReference type="STRING" id="48697.A0A101M9D1"/>
<dbReference type="AlphaFoldDB" id="A0A101M9D1"/>
<name>A0A101M9D1_PENFR</name>
<protein>
    <submittedName>
        <fullName evidence="1">Uncharacterized protein</fullName>
    </submittedName>
</protein>
<dbReference type="EMBL" id="LLXE01000505">
    <property type="protein sequence ID" value="KUM56337.1"/>
    <property type="molecule type" value="Genomic_DNA"/>
</dbReference>
<gene>
    <name evidence="1" type="ORF">ACN42_g10882</name>
</gene>